<reference evidence="6 7" key="1">
    <citation type="submission" date="2015-06" db="EMBL/GenBank/DDBJ databases">
        <title>Improved classification and identification of acetic acid bacteria using matrix-assisted laser desorption/ionization time-of-flight mass spectrometry; Gluconobacter nephelii and Gluconobacter uchimurae are later heterotypic synonyms of Gluconobacter japonicus and Gluconobacter oxydans, respectively.</title>
        <authorList>
            <person name="Li L."/>
            <person name="Cleenwerck I."/>
            <person name="De Vuyst L."/>
            <person name="Vandamme P."/>
        </authorList>
    </citation>
    <scope>NUCLEOTIDE SEQUENCE [LARGE SCALE GENOMIC DNA]</scope>
    <source>
        <strain evidence="6 7">LMG 23690</strain>
    </source>
</reference>
<dbReference type="Proteomes" id="UP000075360">
    <property type="component" value="Unassembled WGS sequence"/>
</dbReference>
<dbReference type="SUPFAM" id="SSF51679">
    <property type="entry name" value="Bacterial luciferase-like"/>
    <property type="match status" value="1"/>
</dbReference>
<dbReference type="CDD" id="cd01094">
    <property type="entry name" value="Alkanesulfonate_monoxygenase"/>
    <property type="match status" value="1"/>
</dbReference>
<dbReference type="PANTHER" id="PTHR42847">
    <property type="entry name" value="ALKANESULFONATE MONOOXYGENASE"/>
    <property type="match status" value="1"/>
</dbReference>
<dbReference type="InterPro" id="IPR050172">
    <property type="entry name" value="SsuD_RutA_monooxygenase"/>
</dbReference>
<comment type="caution">
    <text evidence="6">The sequence shown here is derived from an EMBL/GenBank/DDBJ whole genome shotgun (WGS) entry which is preliminary data.</text>
</comment>
<dbReference type="PATRIC" id="fig|446692.4.peg.3929"/>
<name>A0A149U8Q9_9PROT</name>
<evidence type="ECO:0000256" key="3">
    <source>
        <dbReference type="ARBA" id="ARBA00023002"/>
    </source>
</evidence>
<proteinExistence type="predicted"/>
<keyword evidence="3 6" id="KW-0560">Oxidoreductase</keyword>
<dbReference type="GO" id="GO:0046306">
    <property type="term" value="P:alkanesulfonate catabolic process"/>
    <property type="evidence" value="ECO:0007669"/>
    <property type="project" value="TreeGrafter"/>
</dbReference>
<sequence length="375" mass="41474">MKIFGYMCAPDGAYPWRQDGTRKVDLGYYRQLASAYDQLGYTGALFATGAHDVWALGGALASFTDRLKFLIAIHPGLIPPTLLGKMAASLQEFTKGRVLLNIVSGTTEMLETYGLHLPHGERYAMADEYLSIWHRLMEGEAVTYEGRYISLKNAKLALPIGKTIPAPPLYFGGSSDAAIDVAARHVHTYLSWGETPDQLAEKHARVQERAKSYGRELSFGVRLYVIVRRTDNEAWDAANDLYAHMDADSVAANQRMINNTDSVGQKRMAALHQGKKPENLRDLEIAPNLWSGIGLVRPGPGTAIVGSPDTVLRTLEAYRKAGIETFILSGMPLLEEAYRFGELVMPRLPVESATSTPINQNLTWSTLFDRDQQSP</sequence>
<dbReference type="AlphaFoldDB" id="A0A149U8Q9"/>
<evidence type="ECO:0000256" key="4">
    <source>
        <dbReference type="ARBA" id="ARBA00023033"/>
    </source>
</evidence>
<evidence type="ECO:0000313" key="6">
    <source>
        <dbReference type="EMBL" id="KXV61677.1"/>
    </source>
</evidence>
<evidence type="ECO:0000313" key="7">
    <source>
        <dbReference type="Proteomes" id="UP000075360"/>
    </source>
</evidence>
<gene>
    <name evidence="6" type="ORF">AD948_00850</name>
</gene>
<dbReference type="EC" id="1.14.14.5" evidence="6"/>
<dbReference type="InterPro" id="IPR011251">
    <property type="entry name" value="Luciferase-like_dom"/>
</dbReference>
<evidence type="ECO:0000259" key="5">
    <source>
        <dbReference type="Pfam" id="PF00296"/>
    </source>
</evidence>
<dbReference type="RefSeq" id="WP_061470294.1">
    <property type="nucleotide sequence ID" value="NZ_JAIMFP010000014.1"/>
</dbReference>
<evidence type="ECO:0000256" key="2">
    <source>
        <dbReference type="ARBA" id="ARBA00022643"/>
    </source>
</evidence>
<protein>
    <submittedName>
        <fullName evidence="6">Alkanesulfonate monooxygenase</fullName>
        <ecNumber evidence="6">1.14.14.5</ecNumber>
    </submittedName>
</protein>
<dbReference type="GO" id="GO:0008726">
    <property type="term" value="F:alkanesulfonate monooxygenase activity"/>
    <property type="evidence" value="ECO:0007669"/>
    <property type="project" value="UniProtKB-EC"/>
</dbReference>
<dbReference type="Pfam" id="PF00296">
    <property type="entry name" value="Bac_luciferase"/>
    <property type="match status" value="1"/>
</dbReference>
<feature type="domain" description="Luciferase-like" evidence="5">
    <location>
        <begin position="19"/>
        <end position="324"/>
    </location>
</feature>
<keyword evidence="2" id="KW-0288">FMN</keyword>
<keyword evidence="1" id="KW-0285">Flavoprotein</keyword>
<keyword evidence="4 6" id="KW-0503">Monooxygenase</keyword>
<dbReference type="EMBL" id="LHZU01000068">
    <property type="protein sequence ID" value="KXV61677.1"/>
    <property type="molecule type" value="Genomic_DNA"/>
</dbReference>
<dbReference type="Gene3D" id="3.20.20.30">
    <property type="entry name" value="Luciferase-like domain"/>
    <property type="match status" value="1"/>
</dbReference>
<dbReference type="InterPro" id="IPR036661">
    <property type="entry name" value="Luciferase-like_sf"/>
</dbReference>
<organism evidence="6 7">
    <name type="scientific">Acetobacter senegalensis</name>
    <dbReference type="NCBI Taxonomy" id="446692"/>
    <lineage>
        <taxon>Bacteria</taxon>
        <taxon>Pseudomonadati</taxon>
        <taxon>Pseudomonadota</taxon>
        <taxon>Alphaproteobacteria</taxon>
        <taxon>Acetobacterales</taxon>
        <taxon>Acetobacteraceae</taxon>
        <taxon>Acetobacter</taxon>
    </lineage>
</organism>
<evidence type="ECO:0000256" key="1">
    <source>
        <dbReference type="ARBA" id="ARBA00022630"/>
    </source>
</evidence>
<accession>A0A149U8Q9</accession>
<dbReference type="OrthoDB" id="9814695at2"/>
<dbReference type="PANTHER" id="PTHR42847:SF4">
    <property type="entry name" value="ALKANESULFONATE MONOOXYGENASE-RELATED"/>
    <property type="match status" value="1"/>
</dbReference>